<organism evidence="5 6">
    <name type="scientific">Dolosigranulum pigrum</name>
    <dbReference type="NCBI Taxonomy" id="29394"/>
    <lineage>
        <taxon>Bacteria</taxon>
        <taxon>Bacillati</taxon>
        <taxon>Bacillota</taxon>
        <taxon>Bacilli</taxon>
        <taxon>Lactobacillales</taxon>
        <taxon>Carnobacteriaceae</taxon>
        <taxon>Dolosigranulum</taxon>
    </lineage>
</organism>
<comment type="function">
    <text evidence="4">An aminoacyl-tRNA editing enzyme that deacylates mischarged D-aminoacyl-tRNAs. Also deacylates mischarged glycyl-tRNA(Ala), protecting cells against glycine mischarging by AlaRS. Acts via tRNA-based rather than protein-based catalysis; rejects L-amino acids rather than detecting D-amino acids in the active site. By recycling D-aminoacyl-tRNA to D-amino acids and free tRNA molecules, this enzyme counteracts the toxicity associated with the formation of D-aminoacyl-tRNA entities in vivo and helps enforce protein L-homochirality.</text>
</comment>
<sequence>MRIVLQRVSQASVTINGEVTGQINRGFVILVGVEDADTMEDVDYLTRKIAGMRIFEDEAGKMNHSLDQVGGEILSISQFTLHASTRKGNRPSFTRAGDPDHAEQLYDALNDRLRKEGLTVATGEFGADMAVDLTNDGPVTIIIDSQAKDF</sequence>
<dbReference type="Gene3D" id="3.50.80.10">
    <property type="entry name" value="D-tyrosyl-tRNA(Tyr) deacylase"/>
    <property type="match status" value="1"/>
</dbReference>
<dbReference type="InterPro" id="IPR023509">
    <property type="entry name" value="DTD-like_sf"/>
</dbReference>
<accession>A0A1S8KM21</accession>
<dbReference type="EC" id="3.1.1.96" evidence="4"/>
<dbReference type="GO" id="GO:0005737">
    <property type="term" value="C:cytoplasm"/>
    <property type="evidence" value="ECO:0007669"/>
    <property type="project" value="UniProtKB-SubCell"/>
</dbReference>
<comment type="similarity">
    <text evidence="1 4">Belongs to the DTD family.</text>
</comment>
<evidence type="ECO:0000313" key="6">
    <source>
        <dbReference type="Proteomes" id="UP000190409"/>
    </source>
</evidence>
<gene>
    <name evidence="4" type="primary">dtd</name>
    <name evidence="5" type="ORF">BWX42_02225</name>
</gene>
<reference evidence="5 6" key="1">
    <citation type="submission" date="2017-01" db="EMBL/GenBank/DDBJ databases">
        <title>Complete Genome Sequence of Dolosigranulum pigrum isolated from a Patient with interstitial lung disease.</title>
        <authorList>
            <person name="Mukhopadhyay R."/>
            <person name="Joaquin J."/>
            <person name="Hogue R."/>
            <person name="Fitzgerald S."/>
            <person name="Jospin G."/>
            <person name="Eisen J.A."/>
            <person name="Chaturvedi V."/>
        </authorList>
    </citation>
    <scope>NUCLEOTIDE SEQUENCE [LARGE SCALE GENOMIC DNA]</scope>
    <source>
        <strain evidence="5 6">15S00348</strain>
    </source>
</reference>
<evidence type="ECO:0000256" key="2">
    <source>
        <dbReference type="ARBA" id="ARBA00022555"/>
    </source>
</evidence>
<keyword evidence="3 4" id="KW-0694">RNA-binding</keyword>
<dbReference type="GeneID" id="42694635"/>
<comment type="caution">
    <text evidence="5">The sequence shown here is derived from an EMBL/GenBank/DDBJ whole genome shotgun (WGS) entry which is preliminary data.</text>
</comment>
<keyword evidence="2 4" id="KW-0820">tRNA-binding</keyword>
<dbReference type="InterPro" id="IPR003732">
    <property type="entry name" value="Daa-tRNA_deacyls_DTD"/>
</dbReference>
<comment type="domain">
    <text evidence="4">A Gly-cisPro motif from one monomer fits into the active site of the other monomer to allow specific chiral rejection of L-amino acids.</text>
</comment>
<dbReference type="GO" id="GO:0106026">
    <property type="term" value="F:Gly-tRNA(Ala) deacylase activity"/>
    <property type="evidence" value="ECO:0007669"/>
    <property type="project" value="UniProtKB-UniRule"/>
</dbReference>
<evidence type="ECO:0000256" key="3">
    <source>
        <dbReference type="ARBA" id="ARBA00022884"/>
    </source>
</evidence>
<dbReference type="GO" id="GO:0019478">
    <property type="term" value="P:D-amino acid catabolic process"/>
    <property type="evidence" value="ECO:0007669"/>
    <property type="project" value="UniProtKB-UniRule"/>
</dbReference>
<dbReference type="GO" id="GO:0043908">
    <property type="term" value="F:Ser(Gly)-tRNA(Ala) hydrolase activity"/>
    <property type="evidence" value="ECO:0007669"/>
    <property type="project" value="UniProtKB-UniRule"/>
</dbReference>
<evidence type="ECO:0000256" key="4">
    <source>
        <dbReference type="HAMAP-Rule" id="MF_00518"/>
    </source>
</evidence>
<comment type="subcellular location">
    <subcellularLocation>
        <location evidence="4">Cytoplasm</location>
    </subcellularLocation>
</comment>
<dbReference type="GO" id="GO:0000049">
    <property type="term" value="F:tRNA binding"/>
    <property type="evidence" value="ECO:0007669"/>
    <property type="project" value="UniProtKB-UniRule"/>
</dbReference>
<name>A0A1S8KM21_9LACT</name>
<keyword evidence="4" id="KW-0378">Hydrolase</keyword>
<dbReference type="EMBL" id="MUYF01000003">
    <property type="protein sequence ID" value="OOL80750.1"/>
    <property type="molecule type" value="Genomic_DNA"/>
</dbReference>
<dbReference type="FunFam" id="3.50.80.10:FF:000001">
    <property type="entry name" value="D-aminoacyl-tRNA deacylase"/>
    <property type="match status" value="1"/>
</dbReference>
<dbReference type="PANTHER" id="PTHR10472">
    <property type="entry name" value="D-TYROSYL-TRNA TYR DEACYLASE"/>
    <property type="match status" value="1"/>
</dbReference>
<comment type="catalytic activity">
    <reaction evidence="4">
        <text>glycyl-tRNA(Ala) + H2O = tRNA(Ala) + glycine + H(+)</text>
        <dbReference type="Rhea" id="RHEA:53744"/>
        <dbReference type="Rhea" id="RHEA-COMP:9657"/>
        <dbReference type="Rhea" id="RHEA-COMP:13640"/>
        <dbReference type="ChEBI" id="CHEBI:15377"/>
        <dbReference type="ChEBI" id="CHEBI:15378"/>
        <dbReference type="ChEBI" id="CHEBI:57305"/>
        <dbReference type="ChEBI" id="CHEBI:78442"/>
        <dbReference type="ChEBI" id="CHEBI:78522"/>
    </reaction>
</comment>
<comment type="catalytic activity">
    <reaction evidence="4">
        <text>a D-aminoacyl-tRNA + H2O = a tRNA + a D-alpha-amino acid + H(+)</text>
        <dbReference type="Rhea" id="RHEA:13953"/>
        <dbReference type="Rhea" id="RHEA-COMP:10123"/>
        <dbReference type="Rhea" id="RHEA-COMP:10124"/>
        <dbReference type="ChEBI" id="CHEBI:15377"/>
        <dbReference type="ChEBI" id="CHEBI:15378"/>
        <dbReference type="ChEBI" id="CHEBI:59871"/>
        <dbReference type="ChEBI" id="CHEBI:78442"/>
        <dbReference type="ChEBI" id="CHEBI:79333"/>
        <dbReference type="EC" id="3.1.1.96"/>
    </reaction>
</comment>
<keyword evidence="4" id="KW-0963">Cytoplasm</keyword>
<comment type="subunit">
    <text evidence="4">Homodimer.</text>
</comment>
<evidence type="ECO:0000256" key="1">
    <source>
        <dbReference type="ARBA" id="ARBA00009673"/>
    </source>
</evidence>
<evidence type="ECO:0000313" key="5">
    <source>
        <dbReference type="EMBL" id="OOL80750.1"/>
    </source>
</evidence>
<dbReference type="RefSeq" id="WP_004636403.1">
    <property type="nucleotide sequence ID" value="NZ_CAJHJL010000001.1"/>
</dbReference>
<dbReference type="Proteomes" id="UP000190409">
    <property type="component" value="Unassembled WGS sequence"/>
</dbReference>
<dbReference type="Pfam" id="PF02580">
    <property type="entry name" value="Tyr_Deacylase"/>
    <property type="match status" value="1"/>
</dbReference>
<dbReference type="EC" id="3.1.1.-" evidence="4"/>
<dbReference type="PANTHER" id="PTHR10472:SF5">
    <property type="entry name" value="D-AMINOACYL-TRNA DEACYLASE 1"/>
    <property type="match status" value="1"/>
</dbReference>
<dbReference type="GO" id="GO:0051500">
    <property type="term" value="F:D-tyrosyl-tRNA(Tyr) deacylase activity"/>
    <property type="evidence" value="ECO:0007669"/>
    <property type="project" value="TreeGrafter"/>
</dbReference>
<feature type="short sequence motif" description="Gly-cisPro motif, important for rejection of L-amino acids" evidence="4">
    <location>
        <begin position="137"/>
        <end position="138"/>
    </location>
</feature>
<dbReference type="SUPFAM" id="SSF69500">
    <property type="entry name" value="DTD-like"/>
    <property type="match status" value="1"/>
</dbReference>
<dbReference type="NCBIfam" id="TIGR00256">
    <property type="entry name" value="D-aminoacyl-tRNA deacylase"/>
    <property type="match status" value="1"/>
</dbReference>
<proteinExistence type="inferred from homology"/>
<protein>
    <recommendedName>
        <fullName evidence="4">D-aminoacyl-tRNA deacylase</fullName>
        <shortName evidence="4">DTD</shortName>
        <ecNumber evidence="4">3.1.1.96</ecNumber>
    </recommendedName>
    <alternativeName>
        <fullName evidence="4">Gly-tRNA(Ala) deacylase</fullName>
        <ecNumber evidence="4">3.1.1.-</ecNumber>
    </alternativeName>
</protein>
<dbReference type="AlphaFoldDB" id="A0A1S8KM21"/>
<dbReference type="CDD" id="cd00563">
    <property type="entry name" value="Dtyr_deacylase"/>
    <property type="match status" value="1"/>
</dbReference>
<dbReference type="HAMAP" id="MF_00518">
    <property type="entry name" value="Deacylase_Dtd"/>
    <property type="match status" value="1"/>
</dbReference>